<feature type="region of interest" description="Disordered" evidence="1">
    <location>
        <begin position="815"/>
        <end position="854"/>
    </location>
</feature>
<feature type="region of interest" description="Disordered" evidence="1">
    <location>
        <begin position="451"/>
        <end position="476"/>
    </location>
</feature>
<feature type="region of interest" description="Disordered" evidence="1">
    <location>
        <begin position="513"/>
        <end position="561"/>
    </location>
</feature>
<dbReference type="PROSITE" id="PS50826">
    <property type="entry name" value="RUN"/>
    <property type="match status" value="1"/>
</dbReference>
<dbReference type="EMBL" id="NIVC01004923">
    <property type="protein sequence ID" value="PAA46338.1"/>
    <property type="molecule type" value="Genomic_DNA"/>
</dbReference>
<feature type="compositionally biased region" description="Low complexity" evidence="1">
    <location>
        <begin position="815"/>
        <end position="825"/>
    </location>
</feature>
<feature type="compositionally biased region" description="Gly residues" evidence="1">
    <location>
        <begin position="451"/>
        <end position="462"/>
    </location>
</feature>
<feature type="compositionally biased region" description="Low complexity" evidence="1">
    <location>
        <begin position="412"/>
        <end position="425"/>
    </location>
</feature>
<feature type="region of interest" description="Disordered" evidence="1">
    <location>
        <begin position="378"/>
        <end position="425"/>
    </location>
</feature>
<dbReference type="OrthoDB" id="9884296at2759"/>
<dbReference type="InterPro" id="IPR051144">
    <property type="entry name" value="Formin_homology_domain"/>
</dbReference>
<evidence type="ECO:0000259" key="2">
    <source>
        <dbReference type="PROSITE" id="PS50826"/>
    </source>
</evidence>
<dbReference type="STRING" id="282301.A0A267DAK5"/>
<feature type="region of interest" description="Disordered" evidence="1">
    <location>
        <begin position="586"/>
        <end position="610"/>
    </location>
</feature>
<feature type="compositionally biased region" description="Polar residues" evidence="1">
    <location>
        <begin position="962"/>
        <end position="984"/>
    </location>
</feature>
<accession>A0A267DAK5</accession>
<dbReference type="SUPFAM" id="SSF140741">
    <property type="entry name" value="RUN domain-like"/>
    <property type="match status" value="1"/>
</dbReference>
<sequence length="984" mass="101548">MEHDFFLQGRMCESAFAAFGGGGGISSPECAGATGGPQQQQHWRLGFLENAAGRSGSDISGPNSALTGVAMNLMLDSTAQELAFDEDFMQPFEPLAYKSASQHSANGQPIDMLLDMSQSDSCLLLQQQQKQQQQQQQQQQKQQQSAQDRQAYCSDEAMALATTPTPPLTAASQDGGYSADDSESGVGVGGVCQRLLAASPPSTRERYRLVVGLEASGTASELGKNKTGVAIATRGAATATESGANTTTWRRLKSSAGNRLASWRALSEIARVPPTMATSLRLDSNKDFCLDKDCTEEAANVVSPWSERAQYSGTLLELFQRSRRRNSSRDGSHGSLLSVAAAAAAAATAAASSSASSTPADRQSVACQFPPAAGLSAHLRRQRAGGGPLPSGLGFLGDPLPPPPPPPPPPGDTSDSGIDTPGAAAASSSCSTVVCRKCGCRQRPLKSCLLGGGGGGNVGGAGDEADVDSSSSSSSESVIDADIAAAAAAADNDAAAAAADDGAGSNGGFRAKKSVSFCDRPPSAPTSAPTNRRSTSRKNSAAGLSTATANASTSTSKSKIRRPLSLQLNDLTTNVIPKQVGLYGGDSDSPPLLFHGSPPESPRAVGEKSHRQRLQTLVSDAIRGVNDLLLAIASGGDPQSAAARRLCPPLHGLLTDELLAPGSGGAASSTSSAASPAAPSSAVTASSRLGFGVVKNRSHLWQMIEESCKPGPYNTLFSEALRSVRSISGLSLERLKFNAFVMACLNTRILLSWLVELARNEALLKRYYRQTAFIRGCHNRYCELFADLTTALELLLSHAFAFDLTCPGGGETATGITTTSTTNTTVSSANAPNVSLTRQRSSELPPQPPPPPLPVRRQQMISADRQAACSQQALKVTRVAGLRPPPPPPPPHMTGATAATTTTATTTVTSPNALVTPPSRVIPTKPARPRGIRSTLSGLMRRNGGGAGAASGSGATPAAGVNASQRVPKQTTAARSSGTSRKAT</sequence>
<reference evidence="3 4" key="1">
    <citation type="submission" date="2017-06" db="EMBL/GenBank/DDBJ databases">
        <title>A platform for efficient transgenesis in Macrostomum lignano, a flatworm model organism for stem cell research.</title>
        <authorList>
            <person name="Berezikov E."/>
        </authorList>
    </citation>
    <scope>NUCLEOTIDE SEQUENCE [LARGE SCALE GENOMIC DNA]</scope>
    <source>
        <strain evidence="3">DV1</strain>
        <tissue evidence="3">Whole organism</tissue>
    </source>
</reference>
<evidence type="ECO:0000256" key="1">
    <source>
        <dbReference type="SAM" id="MobiDB-lite"/>
    </source>
</evidence>
<proteinExistence type="predicted"/>
<feature type="region of interest" description="Disordered" evidence="1">
    <location>
        <begin position="909"/>
        <end position="984"/>
    </location>
</feature>
<dbReference type="Pfam" id="PF02759">
    <property type="entry name" value="RUN"/>
    <property type="match status" value="1"/>
</dbReference>
<dbReference type="Proteomes" id="UP000215902">
    <property type="component" value="Unassembled WGS sequence"/>
</dbReference>
<dbReference type="PANTHER" id="PTHR45733:SF8">
    <property type="entry name" value="FORMIN-J"/>
    <property type="match status" value="1"/>
</dbReference>
<gene>
    <name evidence="3" type="ORF">BOX15_Mlig002755g5</name>
</gene>
<feature type="region of interest" description="Disordered" evidence="1">
    <location>
        <begin position="164"/>
        <end position="184"/>
    </location>
</feature>
<dbReference type="PANTHER" id="PTHR45733">
    <property type="entry name" value="FORMIN-J"/>
    <property type="match status" value="1"/>
</dbReference>
<protein>
    <recommendedName>
        <fullName evidence="2">RUN domain-containing protein</fullName>
    </recommendedName>
</protein>
<dbReference type="Gene3D" id="1.20.58.900">
    <property type="match status" value="1"/>
</dbReference>
<comment type="caution">
    <text evidence="3">The sequence shown here is derived from an EMBL/GenBank/DDBJ whole genome shotgun (WGS) entry which is preliminary data.</text>
</comment>
<dbReference type="InterPro" id="IPR037213">
    <property type="entry name" value="Run_dom_sf"/>
</dbReference>
<feature type="compositionally biased region" description="Polar residues" evidence="1">
    <location>
        <begin position="525"/>
        <end position="539"/>
    </location>
</feature>
<name>A0A267DAK5_9PLAT</name>
<dbReference type="InterPro" id="IPR004012">
    <property type="entry name" value="Run_dom"/>
</dbReference>
<organism evidence="3 4">
    <name type="scientific">Macrostomum lignano</name>
    <dbReference type="NCBI Taxonomy" id="282301"/>
    <lineage>
        <taxon>Eukaryota</taxon>
        <taxon>Metazoa</taxon>
        <taxon>Spiralia</taxon>
        <taxon>Lophotrochozoa</taxon>
        <taxon>Platyhelminthes</taxon>
        <taxon>Rhabditophora</taxon>
        <taxon>Macrostomorpha</taxon>
        <taxon>Macrostomida</taxon>
        <taxon>Macrostomidae</taxon>
        <taxon>Macrostomum</taxon>
    </lineage>
</organism>
<feature type="compositionally biased region" description="Polar residues" evidence="1">
    <location>
        <begin position="826"/>
        <end position="837"/>
    </location>
</feature>
<dbReference type="AlphaFoldDB" id="A0A267DAK5"/>
<feature type="compositionally biased region" description="Pro residues" evidence="1">
    <location>
        <begin position="399"/>
        <end position="411"/>
    </location>
</feature>
<evidence type="ECO:0000313" key="3">
    <source>
        <dbReference type="EMBL" id="PAA46338.1"/>
    </source>
</evidence>
<feature type="compositionally biased region" description="Low complexity" evidence="1">
    <location>
        <begin position="540"/>
        <end position="557"/>
    </location>
</feature>
<keyword evidence="4" id="KW-1185">Reference proteome</keyword>
<evidence type="ECO:0000313" key="4">
    <source>
        <dbReference type="Proteomes" id="UP000215902"/>
    </source>
</evidence>
<feature type="compositionally biased region" description="Pro residues" evidence="1">
    <location>
        <begin position="845"/>
        <end position="854"/>
    </location>
</feature>
<feature type="domain" description="RUN" evidence="2">
    <location>
        <begin position="637"/>
        <end position="807"/>
    </location>
</feature>